<feature type="transmembrane region" description="Helical" evidence="6">
    <location>
        <begin position="36"/>
        <end position="57"/>
    </location>
</feature>
<evidence type="ECO:0000256" key="1">
    <source>
        <dbReference type="ARBA" id="ARBA00004651"/>
    </source>
</evidence>
<dbReference type="InterPro" id="IPR009655">
    <property type="entry name" value="Preflagellin_peptidase_C"/>
</dbReference>
<dbReference type="Pfam" id="PF06847">
    <property type="entry name" value="Arc_PepC_II"/>
    <property type="match status" value="1"/>
</dbReference>
<evidence type="ECO:0000313" key="10">
    <source>
        <dbReference type="Proteomes" id="UP000007812"/>
    </source>
</evidence>
<feature type="transmembrane region" description="Helical" evidence="6">
    <location>
        <begin position="195"/>
        <end position="220"/>
    </location>
</feature>
<keyword evidence="2" id="KW-1003">Cell membrane</keyword>
<comment type="subcellular location">
    <subcellularLocation>
        <location evidence="1">Cell membrane</location>
        <topology evidence="1">Multi-pass membrane protein</topology>
    </subcellularLocation>
</comment>
<dbReference type="GO" id="GO:0005886">
    <property type="term" value="C:plasma membrane"/>
    <property type="evidence" value="ECO:0007669"/>
    <property type="project" value="UniProtKB-SubCell"/>
</dbReference>
<keyword evidence="10" id="KW-1185">Reference proteome</keyword>
<keyword evidence="3 6" id="KW-0812">Transmembrane</keyword>
<dbReference type="Pfam" id="PF01478">
    <property type="entry name" value="Peptidase_A24"/>
    <property type="match status" value="1"/>
</dbReference>
<feature type="transmembrane region" description="Helical" evidence="6">
    <location>
        <begin position="64"/>
        <end position="84"/>
    </location>
</feature>
<reference evidence="9 10" key="1">
    <citation type="journal article" date="2011" name="J. Bacteriol.">
        <title>Complete genome sequence of Metallosphaera cuprina, a metal sulfide-oxidizing archaeon from a hot spring.</title>
        <authorList>
            <person name="Liu L.J."/>
            <person name="You X.Y."/>
            <person name="Zheng H."/>
            <person name="Wang S."/>
            <person name="Jiang C.Y."/>
            <person name="Liu S.J."/>
        </authorList>
    </citation>
    <scope>NUCLEOTIDE SEQUENCE [LARGE SCALE GENOMIC DNA]</scope>
    <source>
        <strain evidence="9 10">Ar-4</strain>
    </source>
</reference>
<protein>
    <submittedName>
        <fullName evidence="9">Peptidase A24B, FlaK-like protein</fullName>
    </submittedName>
</protein>
<dbReference type="PANTHER" id="PTHR36506:SF1">
    <property type="entry name" value="PREFLAGELLIN PEPTIDASE"/>
    <property type="match status" value="1"/>
</dbReference>
<dbReference type="Gene3D" id="6.10.250.3240">
    <property type="match status" value="1"/>
</dbReference>
<gene>
    <name evidence="9" type="ordered locus">Mcup_0199</name>
</gene>
<evidence type="ECO:0000259" key="7">
    <source>
        <dbReference type="Pfam" id="PF01478"/>
    </source>
</evidence>
<dbReference type="KEGG" id="mcn:Mcup_0199"/>
<feature type="domain" description="Prepilin type IV endopeptidase peptidase" evidence="7">
    <location>
        <begin position="1"/>
        <end position="108"/>
    </location>
</feature>
<evidence type="ECO:0000256" key="6">
    <source>
        <dbReference type="SAM" id="Phobius"/>
    </source>
</evidence>
<dbReference type="Gene3D" id="1.20.120.1220">
    <property type="match status" value="1"/>
</dbReference>
<feature type="transmembrane region" description="Helical" evidence="6">
    <location>
        <begin position="96"/>
        <end position="115"/>
    </location>
</feature>
<keyword evidence="5 6" id="KW-0472">Membrane</keyword>
<evidence type="ECO:0000256" key="2">
    <source>
        <dbReference type="ARBA" id="ARBA00022475"/>
    </source>
</evidence>
<dbReference type="Proteomes" id="UP000007812">
    <property type="component" value="Chromosome"/>
</dbReference>
<dbReference type="EMBL" id="CP002656">
    <property type="protein sequence ID" value="AEB94308.1"/>
    <property type="molecule type" value="Genomic_DNA"/>
</dbReference>
<dbReference type="RefSeq" id="WP_013736808.1">
    <property type="nucleotide sequence ID" value="NC_015435.1"/>
</dbReference>
<feature type="domain" description="Preflagellin peptidase C-terminal" evidence="8">
    <location>
        <begin position="129"/>
        <end position="219"/>
    </location>
</feature>
<dbReference type="OrthoDB" id="19094at2157"/>
<name>F4FYR9_METCR</name>
<dbReference type="STRING" id="1006006.Mcup_0199"/>
<dbReference type="InterPro" id="IPR000045">
    <property type="entry name" value="Prepilin_IV_endopep_pep"/>
</dbReference>
<evidence type="ECO:0000256" key="5">
    <source>
        <dbReference type="ARBA" id="ARBA00023136"/>
    </source>
</evidence>
<dbReference type="HOGENOM" id="CLU_102058_0_0_2"/>
<dbReference type="PANTHER" id="PTHR36506">
    <property type="entry name" value="PREFLAGELLIN PEPTIDASE"/>
    <property type="match status" value="1"/>
</dbReference>
<accession>F4FYR9</accession>
<evidence type="ECO:0000259" key="8">
    <source>
        <dbReference type="Pfam" id="PF06847"/>
    </source>
</evidence>
<dbReference type="PATRIC" id="fig|1006006.8.peg.200"/>
<dbReference type="GeneID" id="10492394"/>
<evidence type="ECO:0000256" key="4">
    <source>
        <dbReference type="ARBA" id="ARBA00022989"/>
    </source>
</evidence>
<evidence type="ECO:0000256" key="3">
    <source>
        <dbReference type="ARBA" id="ARBA00022692"/>
    </source>
</evidence>
<evidence type="ECO:0000313" key="9">
    <source>
        <dbReference type="EMBL" id="AEB94308.1"/>
    </source>
</evidence>
<dbReference type="AlphaFoldDB" id="F4FYR9"/>
<organism evidence="9 10">
    <name type="scientific">Metallosphaera cuprina (strain Ar-4)</name>
    <dbReference type="NCBI Taxonomy" id="1006006"/>
    <lineage>
        <taxon>Archaea</taxon>
        <taxon>Thermoproteota</taxon>
        <taxon>Thermoprotei</taxon>
        <taxon>Sulfolobales</taxon>
        <taxon>Sulfolobaceae</taxon>
        <taxon>Metallosphaera</taxon>
    </lineage>
</organism>
<dbReference type="GO" id="GO:0004190">
    <property type="term" value="F:aspartic-type endopeptidase activity"/>
    <property type="evidence" value="ECO:0007669"/>
    <property type="project" value="InterPro"/>
</dbReference>
<proteinExistence type="predicted"/>
<sequence>MLIHTSILDIKYREVDPKLWLFYSPLMIFLYFDIKMINLLIYIYSLFTVIIVFFAFYKLSFMGGADLFAVLIVSISNAVVHPLFFARLSELGIEPLVIVFYSSLFIIMSGIINLVSNFRHTKGLKFHTRLILAFSARRIRVGQFINSKFLFPLTEIDDNGNEILRMGFSVEEDDSYWREVYKRLVNERKVSLDKYIWVAWGVPVLPFLLAGYIISLVIGLPFS</sequence>
<dbReference type="eggNOG" id="arCOG02298">
    <property type="taxonomic scope" value="Archaea"/>
</dbReference>
<keyword evidence="4 6" id="KW-1133">Transmembrane helix</keyword>
<dbReference type="InterPro" id="IPR052218">
    <property type="entry name" value="Preflagellin_Peptidase"/>
</dbReference>